<comment type="caution">
    <text evidence="1">The sequence shown here is derived from an EMBL/GenBank/DDBJ whole genome shotgun (WGS) entry which is preliminary data.</text>
</comment>
<accession>A0A645HDK8</accession>
<proteinExistence type="predicted"/>
<organism evidence="1">
    <name type="scientific">bioreactor metagenome</name>
    <dbReference type="NCBI Taxonomy" id="1076179"/>
    <lineage>
        <taxon>unclassified sequences</taxon>
        <taxon>metagenomes</taxon>
        <taxon>ecological metagenomes</taxon>
    </lineage>
</organism>
<evidence type="ECO:0000313" key="1">
    <source>
        <dbReference type="EMBL" id="MPN36810.1"/>
    </source>
</evidence>
<dbReference type="AlphaFoldDB" id="A0A645HDK8"/>
<name>A0A645HDK8_9ZZZZ</name>
<protein>
    <submittedName>
        <fullName evidence="1">Uncharacterized protein</fullName>
    </submittedName>
</protein>
<gene>
    <name evidence="1" type="ORF">SDC9_184321</name>
</gene>
<dbReference type="EMBL" id="VSSQ01091168">
    <property type="protein sequence ID" value="MPN36810.1"/>
    <property type="molecule type" value="Genomic_DNA"/>
</dbReference>
<reference evidence="1" key="1">
    <citation type="submission" date="2019-08" db="EMBL/GenBank/DDBJ databases">
        <authorList>
            <person name="Kucharzyk K."/>
            <person name="Murdoch R.W."/>
            <person name="Higgins S."/>
            <person name="Loffler F."/>
        </authorList>
    </citation>
    <scope>NUCLEOTIDE SEQUENCE</scope>
</reference>
<sequence>MVIAASLDDGIPGAKGIAPEDNAGIVSVGSAHTQVEGHEFLHAIEFQGIIDLFQPFYCHHALGIRRDVLRLRQDIDPAYQFIQGRKRFLGTSLYLNAVQELFHAKIIPVIDQFPYAQFRLLIQAGILYQALEKVYIAYA</sequence>